<dbReference type="Gene3D" id="3.40.710.10">
    <property type="entry name" value="DD-peptidase/beta-lactamase superfamily"/>
    <property type="match status" value="1"/>
</dbReference>
<comment type="similarity">
    <text evidence="2">Belongs to the transpeptidase family.</text>
</comment>
<dbReference type="InterPro" id="IPR036138">
    <property type="entry name" value="PBP_dimer_sf"/>
</dbReference>
<dbReference type="STRING" id="1428644.BIV57_07245"/>
<proteinExistence type="inferred from homology"/>
<feature type="domain" description="Penicillin-binding protein dimerisation" evidence="5">
    <location>
        <begin position="41"/>
        <end position="196"/>
    </location>
</feature>
<dbReference type="Pfam" id="PF03717">
    <property type="entry name" value="PBP_dimer"/>
    <property type="match status" value="1"/>
</dbReference>
<organism evidence="6 7">
    <name type="scientific">Mangrovactinospora gilvigrisea</name>
    <dbReference type="NCBI Taxonomy" id="1428644"/>
    <lineage>
        <taxon>Bacteria</taxon>
        <taxon>Bacillati</taxon>
        <taxon>Actinomycetota</taxon>
        <taxon>Actinomycetes</taxon>
        <taxon>Kitasatosporales</taxon>
        <taxon>Streptomycetaceae</taxon>
        <taxon>Mangrovactinospora</taxon>
    </lineage>
</organism>
<evidence type="ECO:0000256" key="2">
    <source>
        <dbReference type="ARBA" id="ARBA00007171"/>
    </source>
</evidence>
<gene>
    <name evidence="6" type="ORF">BIV57_07245</name>
</gene>
<dbReference type="InterPro" id="IPR005311">
    <property type="entry name" value="PBP_dimer"/>
</dbReference>
<reference evidence="6 7" key="1">
    <citation type="submission" date="2016-10" db="EMBL/GenBank/DDBJ databases">
        <title>Genome sequence of Streptomyces gilvigriseus MUSC 26.</title>
        <authorList>
            <person name="Lee L.-H."/>
            <person name="Ser H.-L."/>
        </authorList>
    </citation>
    <scope>NUCLEOTIDE SEQUENCE [LARGE SCALE GENOMIC DNA]</scope>
    <source>
        <strain evidence="6 7">MUSC 26</strain>
    </source>
</reference>
<name>A0A1J7BHW3_9ACTN</name>
<dbReference type="InterPro" id="IPR050515">
    <property type="entry name" value="Beta-lactam/transpept"/>
</dbReference>
<dbReference type="GO" id="GO:0005886">
    <property type="term" value="C:plasma membrane"/>
    <property type="evidence" value="ECO:0007669"/>
    <property type="project" value="TreeGrafter"/>
</dbReference>
<dbReference type="Proteomes" id="UP000243342">
    <property type="component" value="Unassembled WGS sequence"/>
</dbReference>
<protein>
    <submittedName>
        <fullName evidence="6">Cell division protein</fullName>
    </submittedName>
</protein>
<keyword evidence="7" id="KW-1185">Reference proteome</keyword>
<dbReference type="InterPro" id="IPR001460">
    <property type="entry name" value="PCN-bd_Tpept"/>
</dbReference>
<evidence type="ECO:0000259" key="5">
    <source>
        <dbReference type="Pfam" id="PF03717"/>
    </source>
</evidence>
<evidence type="ECO:0000313" key="6">
    <source>
        <dbReference type="EMBL" id="OIV38173.1"/>
    </source>
</evidence>
<dbReference type="PANTHER" id="PTHR30627">
    <property type="entry name" value="PEPTIDOGLYCAN D,D-TRANSPEPTIDASE"/>
    <property type="match status" value="1"/>
</dbReference>
<dbReference type="SUPFAM" id="SSF56519">
    <property type="entry name" value="Penicillin binding protein dimerisation domain"/>
    <property type="match status" value="1"/>
</dbReference>
<dbReference type="OrthoDB" id="9789078at2"/>
<accession>A0A1J7BHW3</accession>
<keyword evidence="6" id="KW-0131">Cell cycle</keyword>
<comment type="subcellular location">
    <subcellularLocation>
        <location evidence="1">Membrane</location>
    </subcellularLocation>
</comment>
<dbReference type="EMBL" id="MLCF01000028">
    <property type="protein sequence ID" value="OIV38173.1"/>
    <property type="molecule type" value="Genomic_DNA"/>
</dbReference>
<dbReference type="AlphaFoldDB" id="A0A1J7BHW3"/>
<sequence>MALGVVGTLFAGRLIQLQAVDGPVYAAQADVTENRFVKVVLPAERGAITDRNGNVLADTVDAYDITADPSMFTPSQAKVADGPARAAALLAPVLGVDAGTLERKLSAKGRYAMLAAQVSPAARQQVLKLKNSNPVLAGVFDSEHSKRVYPAGDLAGNLLGFVSADGKGTGGLEGEYDPLLRGHDGKRTYVQVGGRRVPTAGGKEDPAVPGRDVRLTLDRDLQWTAQQAIADKVRETGADSGSVVAIDVKTGQVLAMASAPGYDPGDLSKVTSRQLAFPALQEAFEPGSTSKVMSMSAVIQEHAAEPGTHVTVPGTLQRADRVFHDDVPHGDWHLTLTGVLAKSSNIGTILATEQLGKNRTQINDTLYSYLRRFGIGQPSGIGYPGETRGILAKPQDWNASQQYTIPFGQGVSMNALQATSVYATVANGGVRVTPTLVAGTTGADGRFTPSPAPKETRAISASTAGTVSDMLEAVVGNDGGTGTYARIPGYRVAGKTGTANRPNPNGPGYSGYTASFIGYAPADKPRIAIGCFLQGPHKTGHFGGPLCGPVFKKVAEEALTEMNVAPSGSPSPNLPINW</sequence>
<keyword evidence="6" id="KW-0132">Cell division</keyword>
<dbReference type="PANTHER" id="PTHR30627:SF1">
    <property type="entry name" value="PEPTIDOGLYCAN D,D-TRANSPEPTIDASE FTSI"/>
    <property type="match status" value="1"/>
</dbReference>
<dbReference type="GO" id="GO:0051301">
    <property type="term" value="P:cell division"/>
    <property type="evidence" value="ECO:0007669"/>
    <property type="project" value="UniProtKB-KW"/>
</dbReference>
<feature type="domain" description="Penicillin-binding protein transpeptidase" evidence="4">
    <location>
        <begin position="241"/>
        <end position="555"/>
    </location>
</feature>
<dbReference type="GO" id="GO:0008658">
    <property type="term" value="F:penicillin binding"/>
    <property type="evidence" value="ECO:0007669"/>
    <property type="project" value="InterPro"/>
</dbReference>
<evidence type="ECO:0000259" key="4">
    <source>
        <dbReference type="Pfam" id="PF00905"/>
    </source>
</evidence>
<dbReference type="SUPFAM" id="SSF56601">
    <property type="entry name" value="beta-lactamase/transpeptidase-like"/>
    <property type="match status" value="1"/>
</dbReference>
<evidence type="ECO:0000256" key="3">
    <source>
        <dbReference type="ARBA" id="ARBA00023136"/>
    </source>
</evidence>
<dbReference type="Gene3D" id="3.30.450.330">
    <property type="match status" value="1"/>
</dbReference>
<comment type="caution">
    <text evidence="6">The sequence shown here is derived from an EMBL/GenBank/DDBJ whole genome shotgun (WGS) entry which is preliminary data.</text>
</comment>
<dbReference type="Gene3D" id="3.90.1310.10">
    <property type="entry name" value="Penicillin-binding protein 2a (Domain 2)"/>
    <property type="match status" value="1"/>
</dbReference>
<dbReference type="Pfam" id="PF00905">
    <property type="entry name" value="Transpeptidase"/>
    <property type="match status" value="1"/>
</dbReference>
<evidence type="ECO:0000256" key="1">
    <source>
        <dbReference type="ARBA" id="ARBA00004370"/>
    </source>
</evidence>
<keyword evidence="3" id="KW-0472">Membrane</keyword>
<dbReference type="InterPro" id="IPR012338">
    <property type="entry name" value="Beta-lactam/transpept-like"/>
</dbReference>
<evidence type="ECO:0000313" key="7">
    <source>
        <dbReference type="Proteomes" id="UP000243342"/>
    </source>
</evidence>
<dbReference type="GO" id="GO:0071555">
    <property type="term" value="P:cell wall organization"/>
    <property type="evidence" value="ECO:0007669"/>
    <property type="project" value="TreeGrafter"/>
</dbReference>